<feature type="signal peptide" evidence="1">
    <location>
        <begin position="1"/>
        <end position="16"/>
    </location>
</feature>
<evidence type="ECO:0000256" key="1">
    <source>
        <dbReference type="SAM" id="SignalP"/>
    </source>
</evidence>
<proteinExistence type="predicted"/>
<sequence length="159" mass="18596">MMLFYLILSIVGVVLLLRRLAPPKYNNNFKTFLLLQWPKNFKNTLRHKTKEFSLEILITRLRIEEEALKHDQKEEVNVVIRKKPITSLKSNLKPQGSKMKVQNQETKDKNILMGNHHTTKVVGIEEMELKFTSGKTFILKEVMHAHSKNTEELGFRLSP</sequence>
<gene>
    <name evidence="2" type="ORF">E5676_scaffold4197G00060</name>
</gene>
<keyword evidence="1" id="KW-0732">Signal</keyword>
<comment type="caution">
    <text evidence="2">The sequence shown here is derived from an EMBL/GenBank/DDBJ whole genome shotgun (WGS) entry which is preliminary data.</text>
</comment>
<reference evidence="2 3" key="1">
    <citation type="submission" date="2019-08" db="EMBL/GenBank/DDBJ databases">
        <title>Draft genome sequences of two oriental melons (Cucumis melo L. var makuwa).</title>
        <authorList>
            <person name="Kwon S.-Y."/>
        </authorList>
    </citation>
    <scope>NUCLEOTIDE SEQUENCE [LARGE SCALE GENOMIC DNA]</scope>
    <source>
        <strain evidence="3">cv. Chang Bougi</strain>
        <tissue evidence="2">Leaf</tissue>
    </source>
</reference>
<feature type="chain" id="PRO_5022950357" evidence="1">
    <location>
        <begin position="17"/>
        <end position="159"/>
    </location>
</feature>
<protein>
    <submittedName>
        <fullName evidence="2">Uncharacterized protein</fullName>
    </submittedName>
</protein>
<accession>A0A5D3DBV7</accession>
<dbReference type="Proteomes" id="UP000321947">
    <property type="component" value="Unassembled WGS sequence"/>
</dbReference>
<organism evidence="2 3">
    <name type="scientific">Cucumis melo var. makuwa</name>
    <name type="common">Oriental melon</name>
    <dbReference type="NCBI Taxonomy" id="1194695"/>
    <lineage>
        <taxon>Eukaryota</taxon>
        <taxon>Viridiplantae</taxon>
        <taxon>Streptophyta</taxon>
        <taxon>Embryophyta</taxon>
        <taxon>Tracheophyta</taxon>
        <taxon>Spermatophyta</taxon>
        <taxon>Magnoliopsida</taxon>
        <taxon>eudicotyledons</taxon>
        <taxon>Gunneridae</taxon>
        <taxon>Pentapetalae</taxon>
        <taxon>rosids</taxon>
        <taxon>fabids</taxon>
        <taxon>Cucurbitales</taxon>
        <taxon>Cucurbitaceae</taxon>
        <taxon>Benincaseae</taxon>
        <taxon>Cucumis</taxon>
    </lineage>
</organism>
<dbReference type="EMBL" id="SSTD01005879">
    <property type="protein sequence ID" value="TYK21131.1"/>
    <property type="molecule type" value="Genomic_DNA"/>
</dbReference>
<name>A0A5D3DBV7_CUCMM</name>
<evidence type="ECO:0000313" key="2">
    <source>
        <dbReference type="EMBL" id="TYK21131.1"/>
    </source>
</evidence>
<dbReference type="AlphaFoldDB" id="A0A5D3DBV7"/>
<evidence type="ECO:0000313" key="3">
    <source>
        <dbReference type="Proteomes" id="UP000321947"/>
    </source>
</evidence>